<name>A0A4P7NMF9_PYROR</name>
<evidence type="ECO:0000313" key="2">
    <source>
        <dbReference type="EMBL" id="QBZ63401.1"/>
    </source>
</evidence>
<dbReference type="Proteomes" id="UP000294847">
    <property type="component" value="Chromosome 6"/>
</dbReference>
<feature type="region of interest" description="Disordered" evidence="1">
    <location>
        <begin position="60"/>
        <end position="103"/>
    </location>
</feature>
<dbReference type="AlphaFoldDB" id="A0A4P7NMF9"/>
<gene>
    <name evidence="2" type="ORF">PoMZ_05082</name>
</gene>
<dbReference type="EMBL" id="CP034209">
    <property type="protein sequence ID" value="QBZ63401.1"/>
    <property type="molecule type" value="Genomic_DNA"/>
</dbReference>
<sequence>MVIVQRRDNPKAHNHSCQRAQLIYGYKIPTPVTGAQKPEQTPVAHLANQTRRGIGIMQASESCKLPHERTKRVPTCMRRPHLHSPGRQPSSQSPNRLWETEGW</sequence>
<protein>
    <submittedName>
        <fullName evidence="2">Uncharacterized protein</fullName>
    </submittedName>
</protein>
<reference evidence="2 3" key="1">
    <citation type="journal article" date="2019" name="Mol. Biol. Evol.">
        <title>Blast fungal genomes show frequent chromosomal changes, gene gains and losses, and effector gene turnover.</title>
        <authorList>
            <person name="Gomez Luciano L.B."/>
            <person name="Jason Tsai I."/>
            <person name="Chuma I."/>
            <person name="Tosa Y."/>
            <person name="Chen Y.H."/>
            <person name="Li J.Y."/>
            <person name="Li M.Y."/>
            <person name="Jade Lu M.Y."/>
            <person name="Nakayashiki H."/>
            <person name="Li W.H."/>
        </authorList>
    </citation>
    <scope>NUCLEOTIDE SEQUENCE [LARGE SCALE GENOMIC DNA]</scope>
    <source>
        <strain evidence="2">MZ5-1-6</strain>
    </source>
</reference>
<organism evidence="2 3">
    <name type="scientific">Pyricularia oryzae</name>
    <name type="common">Rice blast fungus</name>
    <name type="synonym">Magnaporthe oryzae</name>
    <dbReference type="NCBI Taxonomy" id="318829"/>
    <lineage>
        <taxon>Eukaryota</taxon>
        <taxon>Fungi</taxon>
        <taxon>Dikarya</taxon>
        <taxon>Ascomycota</taxon>
        <taxon>Pezizomycotina</taxon>
        <taxon>Sordariomycetes</taxon>
        <taxon>Sordariomycetidae</taxon>
        <taxon>Magnaporthales</taxon>
        <taxon>Pyriculariaceae</taxon>
        <taxon>Pyricularia</taxon>
    </lineage>
</organism>
<evidence type="ECO:0000256" key="1">
    <source>
        <dbReference type="SAM" id="MobiDB-lite"/>
    </source>
</evidence>
<accession>A0A4P7NMF9</accession>
<evidence type="ECO:0000313" key="3">
    <source>
        <dbReference type="Proteomes" id="UP000294847"/>
    </source>
</evidence>
<proteinExistence type="predicted"/>